<dbReference type="HOGENOM" id="CLU_014010_0_0_7"/>
<dbReference type="STRING" id="246197.MXAN_5009"/>
<dbReference type="EMBL" id="CP000113">
    <property type="protein sequence ID" value="ABF87868.1"/>
    <property type="molecule type" value="Genomic_DNA"/>
</dbReference>
<dbReference type="GeneID" id="41362293"/>
<dbReference type="KEGG" id="mxa:MXAN_5009"/>
<dbReference type="InterPro" id="IPR017850">
    <property type="entry name" value="Alkaline_phosphatase_core_sf"/>
</dbReference>
<evidence type="ECO:0000313" key="1">
    <source>
        <dbReference type="EMBL" id="ABF87868.1"/>
    </source>
</evidence>
<proteinExistence type="predicted"/>
<reference evidence="1 2" key="1">
    <citation type="journal article" date="2006" name="Proc. Natl. Acad. Sci. U.S.A.">
        <title>Evolution of sensory complexity recorded in a myxobacterial genome.</title>
        <authorList>
            <person name="Goldman B.S."/>
            <person name="Nierman W.C."/>
            <person name="Kaiser D."/>
            <person name="Slater S.C."/>
            <person name="Durkin A.S."/>
            <person name="Eisen J.A."/>
            <person name="Ronning C.M."/>
            <person name="Barbazuk W.B."/>
            <person name="Blanchard M."/>
            <person name="Field C."/>
            <person name="Halling C."/>
            <person name="Hinkle G."/>
            <person name="Iartchuk O."/>
            <person name="Kim H.S."/>
            <person name="Mackenzie C."/>
            <person name="Madupu R."/>
            <person name="Miller N."/>
            <person name="Shvartsbeyn A."/>
            <person name="Sullivan S.A."/>
            <person name="Vaudin M."/>
            <person name="Wiegand R."/>
            <person name="Kaplan H.B."/>
        </authorList>
    </citation>
    <scope>NUCLEOTIDE SEQUENCE [LARGE SCALE GENOMIC DNA]</scope>
    <source>
        <strain evidence="2">DK1622</strain>
    </source>
</reference>
<dbReference type="OrthoDB" id="5404822at2"/>
<name>Q1D2F9_MYXXD</name>
<dbReference type="AlphaFoldDB" id="Q1D2F9"/>
<keyword evidence="2" id="KW-1185">Reference proteome</keyword>
<dbReference type="InterPro" id="IPR002591">
    <property type="entry name" value="Phosphodiest/P_Trfase"/>
</dbReference>
<organism evidence="1 2">
    <name type="scientific">Myxococcus xanthus (strain DK1622)</name>
    <dbReference type="NCBI Taxonomy" id="246197"/>
    <lineage>
        <taxon>Bacteria</taxon>
        <taxon>Pseudomonadati</taxon>
        <taxon>Myxococcota</taxon>
        <taxon>Myxococcia</taxon>
        <taxon>Myxococcales</taxon>
        <taxon>Cystobacterineae</taxon>
        <taxon>Myxococcaceae</taxon>
        <taxon>Myxococcus</taxon>
    </lineage>
</organism>
<dbReference type="Pfam" id="PF01663">
    <property type="entry name" value="Phosphodiest"/>
    <property type="match status" value="1"/>
</dbReference>
<evidence type="ECO:0000313" key="2">
    <source>
        <dbReference type="Proteomes" id="UP000002402"/>
    </source>
</evidence>
<dbReference type="SUPFAM" id="SSF53649">
    <property type="entry name" value="Alkaline phosphatase-like"/>
    <property type="match status" value="1"/>
</dbReference>
<dbReference type="Gene3D" id="3.40.720.10">
    <property type="entry name" value="Alkaline Phosphatase, subunit A"/>
    <property type="match status" value="1"/>
</dbReference>
<dbReference type="eggNOG" id="COG1524">
    <property type="taxonomic scope" value="Bacteria"/>
</dbReference>
<dbReference type="RefSeq" id="WP_011554985.1">
    <property type="nucleotide sequence ID" value="NC_008095.1"/>
</dbReference>
<sequence>MLLTRGMRRCATRPVTTMAGWLPRVGLRDSRGGLTAPARLLPFLSRGGLSQETSAAARPLSWKAAHTPGRLFSQVLILAAGGGEATPVSAVLPPAMHLWAHSLVRRVREKVPPAPGRRARKLLLVHLDGVPKSLLDEALVAGRMPFLSRLVRSGAFHLDEAFWGAPTSTPFFQAGLLYGMRHSNLPAYSWFDRELGRKVQMNTPADALAIDQRLRGAGRTSLLEGGGHGYFSLFRAGAENALSMSTLASFEQMSRAFSYEMLGLLTARTRGIWDYLRSLGMDTWAAAREVAHWARALHDWRHEPAFLFSHVFLQRLGWSFAFTKSLVDMARGVPVIYLVYGNYDEVAHRRGPRSEQARAELHRVDSYLAELYAVAGAVEQPYDVVFLSDHGHVDCLPWEQRKGQPLAQWLTAPHGDGPLSDDAVRGLCDGRAHPELDTQPRAPFTPVAIDCGNFAHVYLSGESKPLEAMALLERHPEVLARVTRSPDIGLVTLRRGNSAVALVRDGVYTVDTLDRAPLSAEFSKRAVADFLRVLPTMSTAGDLVLFGEAVQRGGTVGFAWEFGSHGGLTRTEANSLVCWPAKAPVDLSGLSHCVQLHERLAAVFLDNTPRLRLVP</sequence>
<dbReference type="EnsemblBacteria" id="ABF87868">
    <property type="protein sequence ID" value="ABF87868"/>
    <property type="gene ID" value="MXAN_5009"/>
</dbReference>
<accession>Q1D2F9</accession>
<gene>
    <name evidence="1" type="ordered locus">MXAN_5009</name>
</gene>
<dbReference type="Proteomes" id="UP000002402">
    <property type="component" value="Chromosome"/>
</dbReference>
<protein>
    <submittedName>
        <fullName evidence="1">Type I phosphodiesterase/nucleotide pyrophosphatase family protein</fullName>
    </submittedName>
</protein>